<dbReference type="AlphaFoldDB" id="A0ABC8J9F0"/>
<dbReference type="Proteomes" id="UP001642260">
    <property type="component" value="Unassembled WGS sequence"/>
</dbReference>
<name>A0ABC8J9F0_ERUVS</name>
<evidence type="ECO:0000313" key="1">
    <source>
        <dbReference type="EMBL" id="CAH8318917.1"/>
    </source>
</evidence>
<organism evidence="1 2">
    <name type="scientific">Eruca vesicaria subsp. sativa</name>
    <name type="common">Garden rocket</name>
    <name type="synonym">Eruca sativa</name>
    <dbReference type="NCBI Taxonomy" id="29727"/>
    <lineage>
        <taxon>Eukaryota</taxon>
        <taxon>Viridiplantae</taxon>
        <taxon>Streptophyta</taxon>
        <taxon>Embryophyta</taxon>
        <taxon>Tracheophyta</taxon>
        <taxon>Spermatophyta</taxon>
        <taxon>Magnoliopsida</taxon>
        <taxon>eudicotyledons</taxon>
        <taxon>Gunneridae</taxon>
        <taxon>Pentapetalae</taxon>
        <taxon>rosids</taxon>
        <taxon>malvids</taxon>
        <taxon>Brassicales</taxon>
        <taxon>Brassicaceae</taxon>
        <taxon>Brassiceae</taxon>
        <taxon>Eruca</taxon>
    </lineage>
</organism>
<dbReference type="EMBL" id="CAKOAT010087378">
    <property type="protein sequence ID" value="CAH8318917.1"/>
    <property type="molecule type" value="Genomic_DNA"/>
</dbReference>
<comment type="caution">
    <text evidence="1">The sequence shown here is derived from an EMBL/GenBank/DDBJ whole genome shotgun (WGS) entry which is preliminary data.</text>
</comment>
<evidence type="ECO:0000313" key="2">
    <source>
        <dbReference type="Proteomes" id="UP001642260"/>
    </source>
</evidence>
<reference evidence="1 2" key="1">
    <citation type="submission" date="2022-03" db="EMBL/GenBank/DDBJ databases">
        <authorList>
            <person name="Macdonald S."/>
            <person name="Ahmed S."/>
            <person name="Newling K."/>
        </authorList>
    </citation>
    <scope>NUCLEOTIDE SEQUENCE [LARGE SCALE GENOMIC DNA]</scope>
</reference>
<sequence>MMGQELLIPSDLPFEAKLFIMTFFSPRTKDATRLLKHIFVREEEGYKITQPSPVDDNIEANIAQLANFVKSIVPKTQSIRVPAAVQIMPNKTIIA</sequence>
<keyword evidence="2" id="KW-1185">Reference proteome</keyword>
<gene>
    <name evidence="1" type="ORF">ERUC_LOCUS8337</name>
</gene>
<protein>
    <submittedName>
        <fullName evidence="1">Uncharacterized protein</fullName>
    </submittedName>
</protein>
<accession>A0ABC8J9F0</accession>
<proteinExistence type="predicted"/>